<evidence type="ECO:0000256" key="2">
    <source>
        <dbReference type="ARBA" id="ARBA00022553"/>
    </source>
</evidence>
<keyword evidence="6" id="KW-1185">Reference proteome</keyword>
<evidence type="ECO:0000313" key="5">
    <source>
        <dbReference type="EMBL" id="RKP13801.1"/>
    </source>
</evidence>
<feature type="region of interest" description="Disordered" evidence="4">
    <location>
        <begin position="519"/>
        <end position="548"/>
    </location>
</feature>
<accession>A0A4P9Y6D9</accession>
<feature type="region of interest" description="Disordered" evidence="4">
    <location>
        <begin position="1"/>
        <end position="70"/>
    </location>
</feature>
<evidence type="ECO:0000256" key="1">
    <source>
        <dbReference type="ARBA" id="ARBA00004604"/>
    </source>
</evidence>
<keyword evidence="2" id="KW-0597">Phosphoprotein</keyword>
<feature type="region of interest" description="Disordered" evidence="4">
    <location>
        <begin position="560"/>
        <end position="599"/>
    </location>
</feature>
<dbReference type="AlphaFoldDB" id="A0A4P9Y6D9"/>
<gene>
    <name evidence="5" type="ORF">BJ684DRAFT_19737</name>
</gene>
<dbReference type="Proteomes" id="UP000267251">
    <property type="component" value="Unassembled WGS sequence"/>
</dbReference>
<feature type="region of interest" description="Disordered" evidence="4">
    <location>
        <begin position="355"/>
        <end position="389"/>
    </location>
</feature>
<dbReference type="PANTHER" id="PTHR14150:SF12">
    <property type="entry name" value="U3 SMALL NUCLEOLAR RNA-ASSOCIATED PROTEIN 14 HOMOLOG A"/>
    <property type="match status" value="1"/>
</dbReference>
<feature type="compositionally biased region" description="Basic and acidic residues" evidence="4">
    <location>
        <begin position="496"/>
        <end position="505"/>
    </location>
</feature>
<dbReference type="PANTHER" id="PTHR14150">
    <property type="entry name" value="U3 SMALL NUCLEOLAR RNA-ASSOCIATED PROTEIN 14"/>
    <property type="match status" value="1"/>
</dbReference>
<comment type="subcellular location">
    <subcellularLocation>
        <location evidence="1">Nucleus</location>
        <location evidence="1">Nucleolus</location>
    </subcellularLocation>
</comment>
<sequence length="779" mass="86666">MLMGDGVPQATGQDTESDDASDEADEEDETEGDGQMLQAFLTTLESTDKDQGIEGADDEEGGEGKAGGKKRVQFMEHMSAFPESEFHVSAAQNDAELTLDDLLGEEGATTSSILNPKEKRMAKKVAPLAAPVPGRVQARMDREAGYEQSKEELTRWDPMIQKNRQADHLFFPYHNDASDEAKHPGKHGSIASLSLGHHVAAKAQNAMEAEVQALLGQSKGFATEREVGQGEELEMKHLSVEDAKARRQELRQLRELAFREEKKAARVKKIKSKAYHRIKKRAKMRIQGMDGEEGDEEDEAEKALLDRAKERMTLRHKRVGKWAKGALMRTAEGREAVMEEMRLGEELRRRIEHYGDDDADDGEGGLRGQEEEDEAYLAGGADQSAKGIRERAGERIKTVLEEGEADVGKVGKGSKLLEMAFMKKAARAKDQESRMMMEEMMREEEEGQGEFEEDEEEREGGKRVGGNVGRRVWGQEGSGKDKAALMPTSAHSNQGTKKDATSIKVEEESLSIKETTKVVKAPKATNTTENPWLVGNKDETETGMSKGRVRVIGKKKEANAVTLQLPTMGDQVKDGPEEGDKEPKWDLTHTGSGGRKTGGVLLGEQKALVERAFAGDGDVVEQEFLREKEEAVGQEVDGALGKKGALLQDSLPGWGSWGGRGVKKQDSRKRKNAFDLKREEAKAEREAEGEKRRRGRKDARLKDVHISEKRQRTTLSKYSVDKVPFPFKTREQYERSLTMPLGKEWNAQQAHQELVLPRVITKAGRVINPLERTEESTRR</sequence>
<name>A0A4P9Y6D9_9FUNG</name>
<feature type="compositionally biased region" description="Acidic residues" evidence="4">
    <location>
        <begin position="15"/>
        <end position="32"/>
    </location>
</feature>
<evidence type="ECO:0000256" key="3">
    <source>
        <dbReference type="ARBA" id="ARBA00023242"/>
    </source>
</evidence>
<keyword evidence="3" id="KW-0539">Nucleus</keyword>
<reference evidence="6" key="1">
    <citation type="journal article" date="2018" name="Nat. Microbiol.">
        <title>Leveraging single-cell genomics to expand the fungal tree of life.</title>
        <authorList>
            <person name="Ahrendt S.R."/>
            <person name="Quandt C.A."/>
            <person name="Ciobanu D."/>
            <person name="Clum A."/>
            <person name="Salamov A."/>
            <person name="Andreopoulos B."/>
            <person name="Cheng J.F."/>
            <person name="Woyke T."/>
            <person name="Pelin A."/>
            <person name="Henrissat B."/>
            <person name="Reynolds N.K."/>
            <person name="Benny G.L."/>
            <person name="Smith M.E."/>
            <person name="James T.Y."/>
            <person name="Grigoriev I.V."/>
        </authorList>
    </citation>
    <scope>NUCLEOTIDE SEQUENCE [LARGE SCALE GENOMIC DNA]</scope>
</reference>
<dbReference type="OrthoDB" id="277439at2759"/>
<dbReference type="Pfam" id="PF04615">
    <property type="entry name" value="Utp14"/>
    <property type="match status" value="1"/>
</dbReference>
<evidence type="ECO:0000313" key="6">
    <source>
        <dbReference type="Proteomes" id="UP000267251"/>
    </source>
</evidence>
<dbReference type="EMBL" id="KZ987941">
    <property type="protein sequence ID" value="RKP13801.1"/>
    <property type="molecule type" value="Genomic_DNA"/>
</dbReference>
<feature type="compositionally biased region" description="Basic and acidic residues" evidence="4">
    <location>
        <begin position="672"/>
        <end position="691"/>
    </location>
</feature>
<dbReference type="InterPro" id="IPR006709">
    <property type="entry name" value="SSU_processome_Utp14"/>
</dbReference>
<organism evidence="5 6">
    <name type="scientific">Piptocephalis cylindrospora</name>
    <dbReference type="NCBI Taxonomy" id="1907219"/>
    <lineage>
        <taxon>Eukaryota</taxon>
        <taxon>Fungi</taxon>
        <taxon>Fungi incertae sedis</taxon>
        <taxon>Zoopagomycota</taxon>
        <taxon>Zoopagomycotina</taxon>
        <taxon>Zoopagomycetes</taxon>
        <taxon>Zoopagales</taxon>
        <taxon>Piptocephalidaceae</taxon>
        <taxon>Piptocephalis</taxon>
    </lineage>
</organism>
<evidence type="ECO:0000256" key="4">
    <source>
        <dbReference type="SAM" id="MobiDB-lite"/>
    </source>
</evidence>
<proteinExistence type="predicted"/>
<dbReference type="GO" id="GO:0032040">
    <property type="term" value="C:small-subunit processome"/>
    <property type="evidence" value="ECO:0007669"/>
    <property type="project" value="InterPro"/>
</dbReference>
<feature type="compositionally biased region" description="Basic and acidic residues" evidence="4">
    <location>
        <begin position="698"/>
        <end position="708"/>
    </location>
</feature>
<feature type="compositionally biased region" description="Acidic residues" evidence="4">
    <location>
        <begin position="441"/>
        <end position="458"/>
    </location>
</feature>
<protein>
    <submittedName>
        <fullName evidence="5">Small-subunit processome</fullName>
    </submittedName>
</protein>
<feature type="compositionally biased region" description="Basic and acidic residues" evidence="4">
    <location>
        <begin position="571"/>
        <end position="587"/>
    </location>
</feature>
<dbReference type="GO" id="GO:0006364">
    <property type="term" value="P:rRNA processing"/>
    <property type="evidence" value="ECO:0007669"/>
    <property type="project" value="InterPro"/>
</dbReference>
<feature type="region of interest" description="Disordered" evidence="4">
    <location>
        <begin position="440"/>
        <end position="505"/>
    </location>
</feature>
<feature type="region of interest" description="Disordered" evidence="4">
    <location>
        <begin position="655"/>
        <end position="708"/>
    </location>
</feature>